<proteinExistence type="inferred from homology"/>
<dbReference type="RefSeq" id="WP_377050209.1">
    <property type="nucleotide sequence ID" value="NZ_JBHLVZ010000023.1"/>
</dbReference>
<accession>A0ABV6ITK4</accession>
<organism evidence="6 7">
    <name type="scientific">Muricoccus vinaceus</name>
    <dbReference type="NCBI Taxonomy" id="424704"/>
    <lineage>
        <taxon>Bacteria</taxon>
        <taxon>Pseudomonadati</taxon>
        <taxon>Pseudomonadota</taxon>
        <taxon>Alphaproteobacteria</taxon>
        <taxon>Acetobacterales</taxon>
        <taxon>Roseomonadaceae</taxon>
        <taxon>Muricoccus</taxon>
    </lineage>
</organism>
<evidence type="ECO:0000256" key="1">
    <source>
        <dbReference type="ARBA" id="ARBA00007825"/>
    </source>
</evidence>
<dbReference type="PROSITE" id="PS00083">
    <property type="entry name" value="INTRADIOL_DIOXYGENAS"/>
    <property type="match status" value="1"/>
</dbReference>
<feature type="region of interest" description="Disordered" evidence="4">
    <location>
        <begin position="1"/>
        <end position="21"/>
    </location>
</feature>
<evidence type="ECO:0000256" key="2">
    <source>
        <dbReference type="ARBA" id="ARBA00022964"/>
    </source>
</evidence>
<keyword evidence="2" id="KW-0223">Dioxygenase</keyword>
<evidence type="ECO:0000259" key="5">
    <source>
        <dbReference type="PROSITE" id="PS00083"/>
    </source>
</evidence>
<dbReference type="Gene3D" id="2.60.130.10">
    <property type="entry name" value="Aromatic compound dioxygenase"/>
    <property type="match status" value="1"/>
</dbReference>
<gene>
    <name evidence="6" type="ORF">ACFFIC_10995</name>
</gene>
<evidence type="ECO:0000313" key="7">
    <source>
        <dbReference type="Proteomes" id="UP001589789"/>
    </source>
</evidence>
<evidence type="ECO:0000256" key="3">
    <source>
        <dbReference type="ARBA" id="ARBA00023002"/>
    </source>
</evidence>
<reference evidence="6 7" key="1">
    <citation type="submission" date="2024-09" db="EMBL/GenBank/DDBJ databases">
        <authorList>
            <person name="Sun Q."/>
            <person name="Mori K."/>
        </authorList>
    </citation>
    <scope>NUCLEOTIDE SEQUENCE [LARGE SCALE GENOMIC DNA]</scope>
    <source>
        <strain evidence="6 7">CCM 7468</strain>
    </source>
</reference>
<sequence>MIPRTDLPDRFLPYDEGGQPQVPIEGYANTVRRNPSRPPFRRPVTRTELTGPLDLTAKLRPGDDNLALSPEGRPAMGQLIHIAGQVLDEDGRPVRHAIVEIWQANAAGRYRNPLDRRDAPLDPDFIGNGRALTDGEGRYAFFTIRPGAYPVPDSGRWWRPPHVHFSVLGPGSLSRLVTQMYFPGDPLNARDRLLNALPDPEARARLVAQAVPTEEVEGEWLAYRHAMVLRGRHATPPLP</sequence>
<keyword evidence="7" id="KW-1185">Reference proteome</keyword>
<dbReference type="Proteomes" id="UP001589789">
    <property type="component" value="Unassembled WGS sequence"/>
</dbReference>
<dbReference type="PANTHER" id="PTHR33711:SF10">
    <property type="entry name" value="INTRADIOL RING-CLEAVAGE DIOXYGENASES DOMAIN-CONTAINING PROTEIN"/>
    <property type="match status" value="1"/>
</dbReference>
<feature type="domain" description="Intradiol ring-cleavage dioxygenases" evidence="5">
    <location>
        <begin position="82"/>
        <end position="110"/>
    </location>
</feature>
<evidence type="ECO:0000256" key="4">
    <source>
        <dbReference type="SAM" id="MobiDB-lite"/>
    </source>
</evidence>
<dbReference type="InterPro" id="IPR000627">
    <property type="entry name" value="Intradiol_dOase_C"/>
</dbReference>
<comment type="similarity">
    <text evidence="1">Belongs to the intradiol ring-cleavage dioxygenase family.</text>
</comment>
<dbReference type="Pfam" id="PF00775">
    <property type="entry name" value="Dioxygenase_C"/>
    <property type="match status" value="1"/>
</dbReference>
<name>A0ABV6ITK4_9PROT</name>
<dbReference type="EMBL" id="JBHLVZ010000023">
    <property type="protein sequence ID" value="MFC0386065.1"/>
    <property type="molecule type" value="Genomic_DNA"/>
</dbReference>
<keyword evidence="3" id="KW-0560">Oxidoreductase</keyword>
<evidence type="ECO:0000313" key="6">
    <source>
        <dbReference type="EMBL" id="MFC0386065.1"/>
    </source>
</evidence>
<dbReference type="InterPro" id="IPR015889">
    <property type="entry name" value="Intradiol_dOase_core"/>
</dbReference>
<comment type="caution">
    <text evidence="6">The sequence shown here is derived from an EMBL/GenBank/DDBJ whole genome shotgun (WGS) entry which is preliminary data.</text>
</comment>
<feature type="compositionally biased region" description="Basic and acidic residues" evidence="4">
    <location>
        <begin position="1"/>
        <end position="13"/>
    </location>
</feature>
<dbReference type="InterPro" id="IPR050770">
    <property type="entry name" value="Intradiol_RC_Dioxygenase"/>
</dbReference>
<protein>
    <submittedName>
        <fullName evidence="6">Protocatechuate 3,4-dioxygenase subunit beta</fullName>
    </submittedName>
</protein>
<dbReference type="PANTHER" id="PTHR33711">
    <property type="entry name" value="DIOXYGENASE, PUTATIVE (AFU_ORTHOLOGUE AFUA_2G02910)-RELATED"/>
    <property type="match status" value="1"/>
</dbReference>
<dbReference type="SUPFAM" id="SSF49482">
    <property type="entry name" value="Aromatic compound dioxygenase"/>
    <property type="match status" value="1"/>
</dbReference>